<name>A0A8S5MW50_9CAUD</name>
<keyword evidence="1" id="KW-1133">Transmembrane helix</keyword>
<dbReference type="EMBL" id="BK014999">
    <property type="protein sequence ID" value="DAD86436.1"/>
    <property type="molecule type" value="Genomic_DNA"/>
</dbReference>
<proteinExistence type="predicted"/>
<organism evidence="2">
    <name type="scientific">Siphoviridae sp. ctsBB38</name>
    <dbReference type="NCBI Taxonomy" id="2826482"/>
    <lineage>
        <taxon>Viruses</taxon>
        <taxon>Duplodnaviria</taxon>
        <taxon>Heunggongvirae</taxon>
        <taxon>Uroviricota</taxon>
        <taxon>Caudoviricetes</taxon>
    </lineage>
</organism>
<sequence length="36" mass="4260">MVYQATGMYMGIVNNFLLVGYMKLITYSLIIHYWVI</sequence>
<feature type="transmembrane region" description="Helical" evidence="1">
    <location>
        <begin position="12"/>
        <end position="35"/>
    </location>
</feature>
<accession>A0A8S5MW50</accession>
<protein>
    <submittedName>
        <fullName evidence="2">Uncharacterized protein</fullName>
    </submittedName>
</protein>
<evidence type="ECO:0000313" key="2">
    <source>
        <dbReference type="EMBL" id="DAD86436.1"/>
    </source>
</evidence>
<keyword evidence="1" id="KW-0472">Membrane</keyword>
<reference evidence="2" key="1">
    <citation type="journal article" date="2021" name="Proc. Natl. Acad. Sci. U.S.A.">
        <title>A Catalog of Tens of Thousands of Viruses from Human Metagenomes Reveals Hidden Associations with Chronic Diseases.</title>
        <authorList>
            <person name="Tisza M.J."/>
            <person name="Buck C.B."/>
        </authorList>
    </citation>
    <scope>NUCLEOTIDE SEQUENCE</scope>
    <source>
        <strain evidence="2">CtsBB38</strain>
    </source>
</reference>
<keyword evidence="1" id="KW-0812">Transmembrane</keyword>
<evidence type="ECO:0000256" key="1">
    <source>
        <dbReference type="SAM" id="Phobius"/>
    </source>
</evidence>